<evidence type="ECO:0000313" key="2">
    <source>
        <dbReference type="Proteomes" id="UP000798662"/>
    </source>
</evidence>
<sequence>MDALRGMSPPPAVRPPRRAAAEHVPPRESCRPLLCPWPWPSGAHHPRRGRRQWLPPAAGRIPQYPPRPAATVAATTVHTTHAADTVHTTLPRSPPRCPARRPAAPPGARRGPPTARAGRKRGGGKPGPAPSSHQGRPSSPRSVLTAACTPTTASGSVRGGPTTTTSSGWIGIRGGTASAGAGPPPSHATPPPHNCRNCATHCRHRRHRPWPVPVPPSGHWGARATASGRCFITAPHRWRRAGEWDPRCSPPQLPPHQTPDGAGTPAGQATRARYPCPRCHQPSRHRDEPTSIDTADRRVGEKGPGTDGGGGGEAAAAAAATPCTRRPCPRRLCSALQPSPRAARGRGGWGEAAAAPLSAAAAEPTGARTRHGVGGGGHQWQHTATAPRAVWHVRPSPPPLPPPPANEGGTPHTRRVG</sequence>
<gene>
    <name evidence="1" type="ORF">I4F81_012876</name>
</gene>
<organism evidence="1 2">
    <name type="scientific">Pyropia yezoensis</name>
    <name type="common">Susabi-nori</name>
    <name type="synonym">Porphyra yezoensis</name>
    <dbReference type="NCBI Taxonomy" id="2788"/>
    <lineage>
        <taxon>Eukaryota</taxon>
        <taxon>Rhodophyta</taxon>
        <taxon>Bangiophyceae</taxon>
        <taxon>Bangiales</taxon>
        <taxon>Bangiaceae</taxon>
        <taxon>Pyropia</taxon>
    </lineage>
</organism>
<accession>A0ACC3CK48</accession>
<comment type="caution">
    <text evidence="1">The sequence shown here is derived from an EMBL/GenBank/DDBJ whole genome shotgun (WGS) entry which is preliminary data.</text>
</comment>
<evidence type="ECO:0000313" key="1">
    <source>
        <dbReference type="EMBL" id="KAK1870416.1"/>
    </source>
</evidence>
<name>A0ACC3CK48_PYRYE</name>
<keyword evidence="2" id="KW-1185">Reference proteome</keyword>
<reference evidence="1" key="1">
    <citation type="submission" date="2019-11" db="EMBL/GenBank/DDBJ databases">
        <title>Nori genome reveals adaptations in red seaweeds to the harsh intertidal environment.</title>
        <authorList>
            <person name="Wang D."/>
            <person name="Mao Y."/>
        </authorList>
    </citation>
    <scope>NUCLEOTIDE SEQUENCE</scope>
    <source>
        <tissue evidence="1">Gametophyte</tissue>
    </source>
</reference>
<proteinExistence type="predicted"/>
<protein>
    <submittedName>
        <fullName evidence="1">Uncharacterized protein</fullName>
    </submittedName>
</protein>
<dbReference type="Proteomes" id="UP000798662">
    <property type="component" value="Chromosome 3"/>
</dbReference>
<dbReference type="EMBL" id="CM020620">
    <property type="protein sequence ID" value="KAK1870416.1"/>
    <property type="molecule type" value="Genomic_DNA"/>
</dbReference>